<organism evidence="1 2">
    <name type="scientific">Ferrimonas balearica (strain DSM 9799 / CCM 4581 / KCTC 23876 / PAT)</name>
    <dbReference type="NCBI Taxonomy" id="550540"/>
    <lineage>
        <taxon>Bacteria</taxon>
        <taxon>Pseudomonadati</taxon>
        <taxon>Pseudomonadota</taxon>
        <taxon>Gammaproteobacteria</taxon>
        <taxon>Alteromonadales</taxon>
        <taxon>Ferrimonadaceae</taxon>
        <taxon>Ferrimonas</taxon>
    </lineage>
</organism>
<dbReference type="eggNOG" id="COG2104">
    <property type="taxonomic scope" value="Bacteria"/>
</dbReference>
<dbReference type="RefSeq" id="WP_013345540.1">
    <property type="nucleotide sequence ID" value="NC_014541.1"/>
</dbReference>
<dbReference type="PANTHER" id="PTHR34472">
    <property type="entry name" value="SULFUR CARRIER PROTEIN THIS"/>
    <property type="match status" value="1"/>
</dbReference>
<dbReference type="EMBL" id="CP002209">
    <property type="protein sequence ID" value="ADN76234.1"/>
    <property type="molecule type" value="Genomic_DNA"/>
</dbReference>
<proteinExistence type="predicted"/>
<sequence length="66" mass="7110">MKNIILNHQPHQTDATTLAALLASLGQDKPGVALAINGQVVPRRHWPETELNEGDRLDLFSVIAGG</sequence>
<dbReference type="CDD" id="cd00565">
    <property type="entry name" value="Ubl_ThiS"/>
    <property type="match status" value="1"/>
</dbReference>
<dbReference type="AlphaFoldDB" id="E1SUA1"/>
<evidence type="ECO:0000313" key="2">
    <source>
        <dbReference type="Proteomes" id="UP000006683"/>
    </source>
</evidence>
<evidence type="ECO:0000313" key="1">
    <source>
        <dbReference type="EMBL" id="ADN76234.1"/>
    </source>
</evidence>
<dbReference type="HOGENOM" id="CLU_174611_2_2_6"/>
<dbReference type="Pfam" id="PF02597">
    <property type="entry name" value="ThiS"/>
    <property type="match status" value="1"/>
</dbReference>
<dbReference type="GeneID" id="67182240"/>
<dbReference type="PANTHER" id="PTHR34472:SF1">
    <property type="entry name" value="SULFUR CARRIER PROTEIN THIS"/>
    <property type="match status" value="1"/>
</dbReference>
<dbReference type="STRING" id="550540.Fbal_2031"/>
<gene>
    <name evidence="1" type="ordered locus">Fbal_2031</name>
</gene>
<dbReference type="SUPFAM" id="SSF54285">
    <property type="entry name" value="MoaD/ThiS"/>
    <property type="match status" value="1"/>
</dbReference>
<dbReference type="OrthoDB" id="6388078at2"/>
<dbReference type="NCBIfam" id="TIGR01683">
    <property type="entry name" value="thiS"/>
    <property type="match status" value="1"/>
</dbReference>
<keyword evidence="2" id="KW-1185">Reference proteome</keyword>
<name>E1SUA1_FERBD</name>
<dbReference type="InterPro" id="IPR010035">
    <property type="entry name" value="Thi_S"/>
</dbReference>
<protein>
    <submittedName>
        <fullName evidence="1">Thiamine biosynthesis protein ThiS</fullName>
    </submittedName>
</protein>
<reference evidence="1 2" key="1">
    <citation type="journal article" date="2010" name="Stand. Genomic Sci.">
        <title>Complete genome sequence of Ferrimonas balearica type strain (PAT).</title>
        <authorList>
            <person name="Nolan M."/>
            <person name="Sikorski J."/>
            <person name="Davenport K."/>
            <person name="Lucas S."/>
            <person name="Glavina Del Rio T."/>
            <person name="Tice H."/>
            <person name="Cheng J."/>
            <person name="Goodwin L."/>
            <person name="Pitluck S."/>
            <person name="Liolios K."/>
            <person name="Ivanova N."/>
            <person name="Mavromatis K."/>
            <person name="Ovchinnikova G."/>
            <person name="Pati A."/>
            <person name="Chen A."/>
            <person name="Palaniappan K."/>
            <person name="Land M."/>
            <person name="Hauser L."/>
            <person name="Chang Y."/>
            <person name="Jeffries C."/>
            <person name="Tapia R."/>
            <person name="Brettin T."/>
            <person name="Detter J."/>
            <person name="Han C."/>
            <person name="Yasawong M."/>
            <person name="Rohde M."/>
            <person name="Tindall B."/>
            <person name="Goker M."/>
            <person name="Woyke T."/>
            <person name="Bristow J."/>
            <person name="Eisen J."/>
            <person name="Markowitz V."/>
            <person name="Hugenholtz P."/>
            <person name="Kyrpides N."/>
            <person name="Klenk H."/>
            <person name="Lapidus A."/>
        </authorList>
    </citation>
    <scope>NUCLEOTIDE SEQUENCE [LARGE SCALE GENOMIC DNA]</scope>
    <source>
        <strain evidence="2">DSM 9799 / CCM 4581 / KCTC 23876 / PAT</strain>
    </source>
</reference>
<dbReference type="InterPro" id="IPR003749">
    <property type="entry name" value="ThiS/MoaD-like"/>
</dbReference>
<accession>E1SUA1</accession>
<dbReference type="KEGG" id="fbl:Fbal_2031"/>
<dbReference type="Proteomes" id="UP000006683">
    <property type="component" value="Chromosome"/>
</dbReference>
<dbReference type="Gene3D" id="3.10.20.30">
    <property type="match status" value="1"/>
</dbReference>
<dbReference type="InterPro" id="IPR016155">
    <property type="entry name" value="Mopterin_synth/thiamin_S_b"/>
</dbReference>
<dbReference type="InterPro" id="IPR012675">
    <property type="entry name" value="Beta-grasp_dom_sf"/>
</dbReference>